<feature type="coiled-coil region" evidence="1">
    <location>
        <begin position="69"/>
        <end position="99"/>
    </location>
</feature>
<accession>A0A1M4VLR5</accession>
<reference evidence="2 3" key="1">
    <citation type="submission" date="2016-11" db="EMBL/GenBank/DDBJ databases">
        <authorList>
            <person name="Jaros S."/>
            <person name="Januszkiewicz K."/>
            <person name="Wedrychowicz H."/>
        </authorList>
    </citation>
    <scope>NUCLEOTIDE SEQUENCE [LARGE SCALE GENOMIC DNA]</scope>
    <source>
        <strain evidence="2 3">DSM 44666</strain>
    </source>
</reference>
<dbReference type="STRING" id="112248.SAMN05444392_102418"/>
<evidence type="ECO:0000313" key="3">
    <source>
        <dbReference type="Proteomes" id="UP000184476"/>
    </source>
</evidence>
<keyword evidence="3" id="KW-1185">Reference proteome</keyword>
<dbReference type="EMBL" id="FQVL01000002">
    <property type="protein sequence ID" value="SHE69773.1"/>
    <property type="molecule type" value="Genomic_DNA"/>
</dbReference>
<dbReference type="RefSeq" id="WP_073153991.1">
    <property type="nucleotide sequence ID" value="NZ_FQVL01000002.1"/>
</dbReference>
<sequence>MNIFHDIKNKFQKGFEQAGHQSQRVMNVGRLNLSIKNKKEELSELIHQVGWAFYESWQPDEEWKMTDSVKQALQNVHEVEKQLEELEAELEQLKSSNIKSRPTAETVQLPIATIDEPQINKMNESIKSRSNIVFLCPFCAKEVGADIFRCPHCATVYHKIN</sequence>
<dbReference type="AlphaFoldDB" id="A0A1M4VLR5"/>
<organism evidence="2 3">
    <name type="scientific">Seinonella peptonophila</name>
    <dbReference type="NCBI Taxonomy" id="112248"/>
    <lineage>
        <taxon>Bacteria</taxon>
        <taxon>Bacillati</taxon>
        <taxon>Bacillota</taxon>
        <taxon>Bacilli</taxon>
        <taxon>Bacillales</taxon>
        <taxon>Thermoactinomycetaceae</taxon>
        <taxon>Seinonella</taxon>
    </lineage>
</organism>
<evidence type="ECO:0000313" key="2">
    <source>
        <dbReference type="EMBL" id="SHE69773.1"/>
    </source>
</evidence>
<gene>
    <name evidence="2" type="ORF">SAMN05444392_102418</name>
</gene>
<dbReference type="OrthoDB" id="2989425at2"/>
<evidence type="ECO:0008006" key="4">
    <source>
        <dbReference type="Google" id="ProtNLM"/>
    </source>
</evidence>
<protein>
    <recommendedName>
        <fullName evidence="4">Zinc ribbon domain-containing protein</fullName>
    </recommendedName>
</protein>
<evidence type="ECO:0000256" key="1">
    <source>
        <dbReference type="SAM" id="Coils"/>
    </source>
</evidence>
<name>A0A1M4VLR5_9BACL</name>
<keyword evidence="1" id="KW-0175">Coiled coil</keyword>
<dbReference type="Proteomes" id="UP000184476">
    <property type="component" value="Unassembled WGS sequence"/>
</dbReference>
<proteinExistence type="predicted"/>